<dbReference type="Gene3D" id="6.10.140.1340">
    <property type="match status" value="1"/>
</dbReference>
<dbReference type="AlphaFoldDB" id="U3A072"/>
<dbReference type="InterPro" id="IPR021309">
    <property type="entry name" value="YgaP-like_TM"/>
</dbReference>
<dbReference type="InterPro" id="IPR036873">
    <property type="entry name" value="Rhodanese-like_dom_sf"/>
</dbReference>
<keyword evidence="1" id="KW-1133">Transmembrane helix</keyword>
<dbReference type="PROSITE" id="PS50206">
    <property type="entry name" value="RHODANESE_3"/>
    <property type="match status" value="1"/>
</dbReference>
<dbReference type="Proteomes" id="UP000016568">
    <property type="component" value="Unassembled WGS sequence"/>
</dbReference>
<dbReference type="Pfam" id="PF11127">
    <property type="entry name" value="YgaP-like_TM"/>
    <property type="match status" value="1"/>
</dbReference>
<gene>
    <name evidence="3" type="ORF">NT2_15_00010</name>
</gene>
<protein>
    <recommendedName>
        <fullName evidence="2">Rhodanese domain-containing protein</fullName>
    </recommendedName>
</protein>
<sequence>MESRYEIFNLEGGITAWKAEGLPVVGAAPPRLTIFRQVQIVAGLVVLLSVLAGYFLNPVGFAIAGLLGAGLVFAGVSGWCGMAVLLNHMPWNRAI</sequence>
<keyword evidence="1" id="KW-0472">Membrane</keyword>
<keyword evidence="1" id="KW-0812">Transmembrane</keyword>
<dbReference type="InterPro" id="IPR001763">
    <property type="entry name" value="Rhodanese-like_dom"/>
</dbReference>
<feature type="domain" description="Rhodanese" evidence="2">
    <location>
        <begin position="6"/>
        <end position="26"/>
    </location>
</feature>
<feature type="transmembrane region" description="Helical" evidence="1">
    <location>
        <begin position="62"/>
        <end position="86"/>
    </location>
</feature>
<proteinExistence type="predicted"/>
<evidence type="ECO:0000313" key="4">
    <source>
        <dbReference type="Proteomes" id="UP000016568"/>
    </source>
</evidence>
<accession>U3A072</accession>
<evidence type="ECO:0000313" key="3">
    <source>
        <dbReference type="EMBL" id="GAD51044.1"/>
    </source>
</evidence>
<name>U3A072_9SPHN</name>
<comment type="caution">
    <text evidence="3">The sequence shown here is derived from an EMBL/GenBank/DDBJ whole genome shotgun (WGS) entry which is preliminary data.</text>
</comment>
<evidence type="ECO:0000256" key="1">
    <source>
        <dbReference type="SAM" id="Phobius"/>
    </source>
</evidence>
<dbReference type="EMBL" id="BASZ01000015">
    <property type="protein sequence ID" value="GAD51044.1"/>
    <property type="molecule type" value="Genomic_DNA"/>
</dbReference>
<dbReference type="SUPFAM" id="SSF52821">
    <property type="entry name" value="Rhodanese/Cell cycle control phosphatase"/>
    <property type="match status" value="1"/>
</dbReference>
<feature type="transmembrane region" description="Helical" evidence="1">
    <location>
        <begin position="38"/>
        <end position="56"/>
    </location>
</feature>
<evidence type="ECO:0000259" key="2">
    <source>
        <dbReference type="PROSITE" id="PS50206"/>
    </source>
</evidence>
<organism evidence="3 4">
    <name type="scientific">Caenibius tardaugens NBRC 16725</name>
    <dbReference type="NCBI Taxonomy" id="1219035"/>
    <lineage>
        <taxon>Bacteria</taxon>
        <taxon>Pseudomonadati</taxon>
        <taxon>Pseudomonadota</taxon>
        <taxon>Alphaproteobacteria</taxon>
        <taxon>Sphingomonadales</taxon>
        <taxon>Erythrobacteraceae</taxon>
        <taxon>Caenibius</taxon>
    </lineage>
</organism>
<dbReference type="eggNOG" id="COG0607">
    <property type="taxonomic scope" value="Bacteria"/>
</dbReference>
<reference evidence="3 4" key="1">
    <citation type="submission" date="2013-09" db="EMBL/GenBank/DDBJ databases">
        <title>Whole genome shotgun sequence of Novosphingobium tardaugens NBRC 16725.</title>
        <authorList>
            <person name="Isaki S."/>
            <person name="Hosoyama A."/>
            <person name="Tsuchikane K."/>
            <person name="Katsumata H."/>
            <person name="Ando Y."/>
            <person name="Yamazaki S."/>
            <person name="Fujita N."/>
        </authorList>
    </citation>
    <scope>NUCLEOTIDE SEQUENCE [LARGE SCALE GENOMIC DNA]</scope>
    <source>
        <strain evidence="3 4">NBRC 16725</strain>
    </source>
</reference>
<keyword evidence="4" id="KW-1185">Reference proteome</keyword>